<dbReference type="Proteomes" id="UP000790709">
    <property type="component" value="Unassembled WGS sequence"/>
</dbReference>
<comment type="caution">
    <text evidence="1">The sequence shown here is derived from an EMBL/GenBank/DDBJ whole genome shotgun (WGS) entry which is preliminary data.</text>
</comment>
<evidence type="ECO:0000313" key="2">
    <source>
        <dbReference type="Proteomes" id="UP000790709"/>
    </source>
</evidence>
<accession>A0ACB8BG25</accession>
<organism evidence="1 2">
    <name type="scientific">Leucogyrophana mollusca</name>
    <dbReference type="NCBI Taxonomy" id="85980"/>
    <lineage>
        <taxon>Eukaryota</taxon>
        <taxon>Fungi</taxon>
        <taxon>Dikarya</taxon>
        <taxon>Basidiomycota</taxon>
        <taxon>Agaricomycotina</taxon>
        <taxon>Agaricomycetes</taxon>
        <taxon>Agaricomycetidae</taxon>
        <taxon>Boletales</taxon>
        <taxon>Boletales incertae sedis</taxon>
        <taxon>Leucogyrophana</taxon>
    </lineage>
</organism>
<reference evidence="1" key="1">
    <citation type="journal article" date="2021" name="New Phytol.">
        <title>Evolutionary innovations through gain and loss of genes in the ectomycorrhizal Boletales.</title>
        <authorList>
            <person name="Wu G."/>
            <person name="Miyauchi S."/>
            <person name="Morin E."/>
            <person name="Kuo A."/>
            <person name="Drula E."/>
            <person name="Varga T."/>
            <person name="Kohler A."/>
            <person name="Feng B."/>
            <person name="Cao Y."/>
            <person name="Lipzen A."/>
            <person name="Daum C."/>
            <person name="Hundley H."/>
            <person name="Pangilinan J."/>
            <person name="Johnson J."/>
            <person name="Barry K."/>
            <person name="LaButti K."/>
            <person name="Ng V."/>
            <person name="Ahrendt S."/>
            <person name="Min B."/>
            <person name="Choi I.G."/>
            <person name="Park H."/>
            <person name="Plett J.M."/>
            <person name="Magnuson J."/>
            <person name="Spatafora J.W."/>
            <person name="Nagy L.G."/>
            <person name="Henrissat B."/>
            <person name="Grigoriev I.V."/>
            <person name="Yang Z.L."/>
            <person name="Xu J."/>
            <person name="Martin F.M."/>
        </authorList>
    </citation>
    <scope>NUCLEOTIDE SEQUENCE</scope>
    <source>
        <strain evidence="1">KUC20120723A-06</strain>
    </source>
</reference>
<keyword evidence="2" id="KW-1185">Reference proteome</keyword>
<gene>
    <name evidence="1" type="ORF">BV22DRAFT_1129545</name>
</gene>
<protein>
    <submittedName>
        <fullName evidence="1">Uncharacterized protein</fullName>
    </submittedName>
</protein>
<proteinExistence type="predicted"/>
<name>A0ACB8BG25_9AGAM</name>
<sequence length="1128" mass="126300">MAVPQSSYLCRIPREVLENIALQLSRADLLGPLSDAILPLLLTCKQIRNDLDISRNSHLYARIFGSRFDVGAAARRMGDQTSYSQHLARQLQSYCTALQCIRRADIHDKHILSAFWNCFLMMMENDGNNRCQLEAAGLGDFVDEFVRSRLYEDALQSNGWPKESPINSLALWLLWFSSTEERLQSESPARRNEMVKLLLPYVIIPFRYATAFAAQNHHILPLAKRFNHHFPHSVVTAHGPFPVYRNGHTWPVRYYDRPEMMMGLPLASVAAKLVFFSRRQVVPIGVPPHLPLTRAHALQLGHTGTGPTQEDVHELNTHKIVKLPCTKVASDHDGSSEHELDSDQPLSAAYDDDWFRMTDCIYPFDPIPLKNTHYTPGMLDGLWQGRMLIPEDSAFAALVAVPQFPANFNESNPLVNAAPIFMRLREYHCIDPQTPVDSGGPGDGFDDGLANAWLPRRPMYEIRDELHIQLNDDRTTKYERFVRGRHNSHNPETCKSCLYRGSDEVVYRELDNVFLEDNDAAEDTEPLEDDVEEVFESVGMGRAADEARDDPMDEYDDDNMDVDSDGDDSDLQSEYTVKKKCTGVLDIIVTGETDMNHGQAWNHYKFYGRVREWDGLIALVRAPRQGVDAHGRWVFTGYIVGGQNFVGTWRAIGDDVGVPTWESAFIALKILSGKLFDPYTLELLESQVITVDEASGLILDVQPFSTIDDDNLNPQDTTVIDLRHLTVLPGLVDTHVHFFLHPYSETSWEDQLTKESLVERTVRATVHAKRTLMAGFTTVRDLGTEGAGDADIALRKCLSNSSALIPGPRYFCATRAIVPTGSYGPKSRVYVNQEGIDGITGAEVADGREECMKAVRRQIGAGADWIKIYADYRVRSRIADVSFRAGGESMSTFSSDELKTMIDTAHQYGVKVAAHATNKDTITELLRHSVDSIEHGYDMASSDPEFSDQTEDEPLRTFAHSHTKWVPTLGAYYTMSRQGNDETWKRAVQTFRTALARGMGNIACGGDTGVFAHGENALELSLMVAHGADWRKVLRWATLGGWECVRSMRWEGPKGKVRIAQVGELKEDPRIVGDNDVPFGAVKRGFIADVIATSGNLETDFQGAVSAENIQFVMKGGRVYKRDGSPLM</sequence>
<dbReference type="EMBL" id="MU266416">
    <property type="protein sequence ID" value="KAH7924795.1"/>
    <property type="molecule type" value="Genomic_DNA"/>
</dbReference>
<evidence type="ECO:0000313" key="1">
    <source>
        <dbReference type="EMBL" id="KAH7924795.1"/>
    </source>
</evidence>